<dbReference type="HOGENOM" id="CLU_863437_0_0_1"/>
<feature type="transmembrane region" description="Helical" evidence="2">
    <location>
        <begin position="154"/>
        <end position="176"/>
    </location>
</feature>
<feature type="compositionally biased region" description="Basic and acidic residues" evidence="1">
    <location>
        <begin position="309"/>
        <end position="328"/>
    </location>
</feature>
<dbReference type="OrthoDB" id="2355659at2759"/>
<evidence type="ECO:0000313" key="4">
    <source>
        <dbReference type="Proteomes" id="UP000015241"/>
    </source>
</evidence>
<keyword evidence="2" id="KW-1133">Transmembrane helix</keyword>
<keyword evidence="2" id="KW-0472">Membrane</keyword>
<proteinExistence type="predicted"/>
<evidence type="ECO:0000256" key="1">
    <source>
        <dbReference type="SAM" id="MobiDB-lite"/>
    </source>
</evidence>
<keyword evidence="4" id="KW-1185">Reference proteome</keyword>
<dbReference type="EMBL" id="KE504129">
    <property type="protein sequence ID" value="EPT03660.1"/>
    <property type="molecule type" value="Genomic_DNA"/>
</dbReference>
<feature type="region of interest" description="Disordered" evidence="1">
    <location>
        <begin position="265"/>
        <end position="328"/>
    </location>
</feature>
<accession>S8FZV6</accession>
<evidence type="ECO:0000313" key="3">
    <source>
        <dbReference type="EMBL" id="EPT03660.1"/>
    </source>
</evidence>
<sequence length="328" mass="36438">MTRRFERSVSIAASALGAGLYFVLAVRVLALRRSLGWESETEWEASGDVWRVDSVKIVWGLLSTYFAAAALACFVGFLGLAKSIPSFVRFYRDYSIADFAFMTVSTLVVSYTSYSNKYVRTGVCEGLSRHPDLMRNMVEMGLNVENCELWFERAVVGIIGIMFILIVIRLHTLIALSKHYRYMWRDAAASKASHTGMRQLNTDSLHRIYLLPTPTSPQSSAMAFNHFDTTSHSHSTSETVVVYAPIPVGGMSESEARKMNATEAWIPHRTSTDAGSRSGSSTPRSHRHSRSASFHGHRRHSSNSRAAGLRKDSGFSPVDEKSETGPLI</sequence>
<dbReference type="AlphaFoldDB" id="S8FZV6"/>
<dbReference type="eggNOG" id="ENOG502SNDT">
    <property type="taxonomic scope" value="Eukaryota"/>
</dbReference>
<keyword evidence="2" id="KW-0812">Transmembrane</keyword>
<name>S8FZV6_FOMSC</name>
<feature type="transmembrane region" description="Helical" evidence="2">
    <location>
        <begin position="93"/>
        <end position="112"/>
    </location>
</feature>
<dbReference type="STRING" id="743788.S8FZV6"/>
<dbReference type="InParanoid" id="S8FZV6"/>
<evidence type="ECO:0000256" key="2">
    <source>
        <dbReference type="SAM" id="Phobius"/>
    </source>
</evidence>
<feature type="compositionally biased region" description="Basic residues" evidence="1">
    <location>
        <begin position="284"/>
        <end position="302"/>
    </location>
</feature>
<reference evidence="3 4" key="1">
    <citation type="journal article" date="2012" name="Science">
        <title>The Paleozoic origin of enzymatic lignin decomposition reconstructed from 31 fungal genomes.</title>
        <authorList>
            <person name="Floudas D."/>
            <person name="Binder M."/>
            <person name="Riley R."/>
            <person name="Barry K."/>
            <person name="Blanchette R.A."/>
            <person name="Henrissat B."/>
            <person name="Martinez A.T."/>
            <person name="Otillar R."/>
            <person name="Spatafora J.W."/>
            <person name="Yadav J.S."/>
            <person name="Aerts A."/>
            <person name="Benoit I."/>
            <person name="Boyd A."/>
            <person name="Carlson A."/>
            <person name="Copeland A."/>
            <person name="Coutinho P.M."/>
            <person name="de Vries R.P."/>
            <person name="Ferreira P."/>
            <person name="Findley K."/>
            <person name="Foster B."/>
            <person name="Gaskell J."/>
            <person name="Glotzer D."/>
            <person name="Gorecki P."/>
            <person name="Heitman J."/>
            <person name="Hesse C."/>
            <person name="Hori C."/>
            <person name="Igarashi K."/>
            <person name="Jurgens J.A."/>
            <person name="Kallen N."/>
            <person name="Kersten P."/>
            <person name="Kohler A."/>
            <person name="Kuees U."/>
            <person name="Kumar T.K.A."/>
            <person name="Kuo A."/>
            <person name="LaButti K."/>
            <person name="Larrondo L.F."/>
            <person name="Lindquist E."/>
            <person name="Ling A."/>
            <person name="Lombard V."/>
            <person name="Lucas S."/>
            <person name="Lundell T."/>
            <person name="Martin R."/>
            <person name="McLaughlin D.J."/>
            <person name="Morgenstern I."/>
            <person name="Morin E."/>
            <person name="Murat C."/>
            <person name="Nagy L.G."/>
            <person name="Nolan M."/>
            <person name="Ohm R.A."/>
            <person name="Patyshakuliyeva A."/>
            <person name="Rokas A."/>
            <person name="Ruiz-Duenas F.J."/>
            <person name="Sabat G."/>
            <person name="Salamov A."/>
            <person name="Samejima M."/>
            <person name="Schmutz J."/>
            <person name="Slot J.C."/>
            <person name="St John F."/>
            <person name="Stenlid J."/>
            <person name="Sun H."/>
            <person name="Sun S."/>
            <person name="Syed K."/>
            <person name="Tsang A."/>
            <person name="Wiebenga A."/>
            <person name="Young D."/>
            <person name="Pisabarro A."/>
            <person name="Eastwood D.C."/>
            <person name="Martin F."/>
            <person name="Cullen D."/>
            <person name="Grigoriev I.V."/>
            <person name="Hibbett D.S."/>
        </authorList>
    </citation>
    <scope>NUCLEOTIDE SEQUENCE</scope>
    <source>
        <strain evidence="4">FP-58527</strain>
    </source>
</reference>
<organism evidence="3 4">
    <name type="scientific">Fomitopsis schrenkii</name>
    <name type="common">Brown rot fungus</name>
    <dbReference type="NCBI Taxonomy" id="2126942"/>
    <lineage>
        <taxon>Eukaryota</taxon>
        <taxon>Fungi</taxon>
        <taxon>Dikarya</taxon>
        <taxon>Basidiomycota</taxon>
        <taxon>Agaricomycotina</taxon>
        <taxon>Agaricomycetes</taxon>
        <taxon>Polyporales</taxon>
        <taxon>Fomitopsis</taxon>
    </lineage>
</organism>
<protein>
    <submittedName>
        <fullName evidence="3">Uncharacterized protein</fullName>
    </submittedName>
</protein>
<dbReference type="Proteomes" id="UP000015241">
    <property type="component" value="Unassembled WGS sequence"/>
</dbReference>
<feature type="transmembrane region" description="Helical" evidence="2">
    <location>
        <begin position="57"/>
        <end position="81"/>
    </location>
</feature>
<gene>
    <name evidence="3" type="ORF">FOMPIDRAFT_1022254</name>
</gene>